<comment type="caution">
    <text evidence="1">The sequence shown here is derived from an EMBL/GenBank/DDBJ whole genome shotgun (WGS) entry which is preliminary data.</text>
</comment>
<protein>
    <submittedName>
        <fullName evidence="1">Uncharacterized protein</fullName>
    </submittedName>
</protein>
<sequence length="100" mass="11104">MMLFNPPDFPSSTKDKADYGNKQISVLLKHFGKEIGGKSPPVCEEGALQEFSLFKNYMFDLKVSSFEGLADKILSQEEMWAKFPNMTGFLPSAGCSLSVQ</sequence>
<keyword evidence="2" id="KW-1185">Reference proteome</keyword>
<gene>
    <name evidence="1" type="ORF">DPMN_147391</name>
</gene>
<evidence type="ECO:0000313" key="2">
    <source>
        <dbReference type="Proteomes" id="UP000828390"/>
    </source>
</evidence>
<dbReference type="Proteomes" id="UP000828390">
    <property type="component" value="Unassembled WGS sequence"/>
</dbReference>
<reference evidence="1" key="1">
    <citation type="journal article" date="2019" name="bioRxiv">
        <title>The Genome of the Zebra Mussel, Dreissena polymorpha: A Resource for Invasive Species Research.</title>
        <authorList>
            <person name="McCartney M.A."/>
            <person name="Auch B."/>
            <person name="Kono T."/>
            <person name="Mallez S."/>
            <person name="Zhang Y."/>
            <person name="Obille A."/>
            <person name="Becker A."/>
            <person name="Abrahante J.E."/>
            <person name="Garbe J."/>
            <person name="Badalamenti J.P."/>
            <person name="Herman A."/>
            <person name="Mangelson H."/>
            <person name="Liachko I."/>
            <person name="Sullivan S."/>
            <person name="Sone E.D."/>
            <person name="Koren S."/>
            <person name="Silverstein K.A.T."/>
            <person name="Beckman K.B."/>
            <person name="Gohl D.M."/>
        </authorList>
    </citation>
    <scope>NUCLEOTIDE SEQUENCE</scope>
    <source>
        <strain evidence="1">Duluth1</strain>
        <tissue evidence="1">Whole animal</tissue>
    </source>
</reference>
<proteinExistence type="predicted"/>
<dbReference type="AlphaFoldDB" id="A0A9D4F897"/>
<organism evidence="1 2">
    <name type="scientific">Dreissena polymorpha</name>
    <name type="common">Zebra mussel</name>
    <name type="synonym">Mytilus polymorpha</name>
    <dbReference type="NCBI Taxonomy" id="45954"/>
    <lineage>
        <taxon>Eukaryota</taxon>
        <taxon>Metazoa</taxon>
        <taxon>Spiralia</taxon>
        <taxon>Lophotrochozoa</taxon>
        <taxon>Mollusca</taxon>
        <taxon>Bivalvia</taxon>
        <taxon>Autobranchia</taxon>
        <taxon>Heteroconchia</taxon>
        <taxon>Euheterodonta</taxon>
        <taxon>Imparidentia</taxon>
        <taxon>Neoheterodontei</taxon>
        <taxon>Myida</taxon>
        <taxon>Dreissenoidea</taxon>
        <taxon>Dreissenidae</taxon>
        <taxon>Dreissena</taxon>
    </lineage>
</organism>
<evidence type="ECO:0000313" key="1">
    <source>
        <dbReference type="EMBL" id="KAH3793868.1"/>
    </source>
</evidence>
<name>A0A9D4F897_DREPO</name>
<reference evidence="1" key="2">
    <citation type="submission" date="2020-11" db="EMBL/GenBank/DDBJ databases">
        <authorList>
            <person name="McCartney M.A."/>
            <person name="Auch B."/>
            <person name="Kono T."/>
            <person name="Mallez S."/>
            <person name="Becker A."/>
            <person name="Gohl D.M."/>
            <person name="Silverstein K.A.T."/>
            <person name="Koren S."/>
            <person name="Bechman K.B."/>
            <person name="Herman A."/>
            <person name="Abrahante J.E."/>
            <person name="Garbe J."/>
        </authorList>
    </citation>
    <scope>NUCLEOTIDE SEQUENCE</scope>
    <source>
        <strain evidence="1">Duluth1</strain>
        <tissue evidence="1">Whole animal</tissue>
    </source>
</reference>
<accession>A0A9D4F897</accession>
<dbReference type="EMBL" id="JAIWYP010000007">
    <property type="protein sequence ID" value="KAH3793868.1"/>
    <property type="molecule type" value="Genomic_DNA"/>
</dbReference>